<feature type="compositionally biased region" description="Polar residues" evidence="5">
    <location>
        <begin position="178"/>
        <end position="188"/>
    </location>
</feature>
<feature type="domain" description="Organic solvent tolerance-like N-terminal" evidence="6">
    <location>
        <begin position="44"/>
        <end position="154"/>
    </location>
</feature>
<gene>
    <name evidence="4 7" type="primary">lptA</name>
    <name evidence="7" type="ORF">DPBNPPHM_00108</name>
</gene>
<keyword evidence="2 4" id="KW-0732">Signal</keyword>
<comment type="similarity">
    <text evidence="4">Belongs to the LptA family.</text>
</comment>
<proteinExistence type="inferred from homology"/>
<dbReference type="PANTHER" id="PTHR36504">
    <property type="entry name" value="LIPOPOLYSACCHARIDE EXPORT SYSTEM PROTEIN LPTA"/>
    <property type="match status" value="1"/>
</dbReference>
<keyword evidence="1 4" id="KW-0813">Transport</keyword>
<dbReference type="HAMAP" id="MF_01914">
    <property type="entry name" value="LPS_assembly_LptA"/>
    <property type="match status" value="1"/>
</dbReference>
<evidence type="ECO:0000256" key="3">
    <source>
        <dbReference type="ARBA" id="ARBA00022764"/>
    </source>
</evidence>
<organism evidence="7 8">
    <name type="scientific">BD1-7 clade bacterium</name>
    <dbReference type="NCBI Taxonomy" id="2029982"/>
    <lineage>
        <taxon>Bacteria</taxon>
        <taxon>Pseudomonadati</taxon>
        <taxon>Pseudomonadota</taxon>
        <taxon>Gammaproteobacteria</taxon>
        <taxon>Cellvibrionales</taxon>
        <taxon>Spongiibacteraceae</taxon>
        <taxon>BD1-7 clade</taxon>
    </lineage>
</organism>
<dbReference type="GO" id="GO:0030288">
    <property type="term" value="C:outer membrane-bounded periplasmic space"/>
    <property type="evidence" value="ECO:0007669"/>
    <property type="project" value="TreeGrafter"/>
</dbReference>
<dbReference type="GO" id="GO:0015920">
    <property type="term" value="P:lipopolysaccharide transport"/>
    <property type="evidence" value="ECO:0007669"/>
    <property type="project" value="UniProtKB-UniRule"/>
</dbReference>
<sequence precursor="true">MTRRKPRKKTSPKHTVSRIGLLLAFFAINTVQAMPSDREQPIRITADSATHSEKTGITVYLGDVYLEQGTLKLQGEKVTIHSTPSGEVTYAEAVGQPAKLQQKPATDKDTMYGEADEIHYKIAGETITFVDNAYLKQGKSEMKGDHIEYQSQAQMFKARSSKDASNGKPKRVEIVLPPQSQLRKTGSK</sequence>
<dbReference type="AlphaFoldDB" id="A0A5S9N9U0"/>
<dbReference type="GO" id="GO:0043165">
    <property type="term" value="P:Gram-negative-bacterium-type cell outer membrane assembly"/>
    <property type="evidence" value="ECO:0007669"/>
    <property type="project" value="UniProtKB-UniRule"/>
</dbReference>
<evidence type="ECO:0000313" key="8">
    <source>
        <dbReference type="Proteomes" id="UP000434580"/>
    </source>
</evidence>
<feature type="chain" id="PRO_5029056101" description="Lipopolysaccharide export system protein LptA" evidence="4">
    <location>
        <begin position="34"/>
        <end position="188"/>
    </location>
</feature>
<dbReference type="Pfam" id="PF03968">
    <property type="entry name" value="LptD_N"/>
    <property type="match status" value="1"/>
</dbReference>
<evidence type="ECO:0000256" key="2">
    <source>
        <dbReference type="ARBA" id="ARBA00022729"/>
    </source>
</evidence>
<evidence type="ECO:0000256" key="1">
    <source>
        <dbReference type="ARBA" id="ARBA00022448"/>
    </source>
</evidence>
<evidence type="ECO:0000256" key="4">
    <source>
        <dbReference type="HAMAP-Rule" id="MF_01914"/>
    </source>
</evidence>
<dbReference type="NCBIfam" id="TIGR03002">
    <property type="entry name" value="outer_YhbN_LptA"/>
    <property type="match status" value="1"/>
</dbReference>
<comment type="subcellular location">
    <subcellularLocation>
        <location evidence="4">Periplasm</location>
    </subcellularLocation>
</comment>
<dbReference type="PANTHER" id="PTHR36504:SF1">
    <property type="entry name" value="LIPOPOLYSACCHARIDE EXPORT SYSTEM PROTEIN LPTA"/>
    <property type="match status" value="1"/>
</dbReference>
<dbReference type="InterPro" id="IPR005653">
    <property type="entry name" value="OstA-like_N"/>
</dbReference>
<accession>A0A5S9N9U0</accession>
<reference evidence="7 8" key="1">
    <citation type="submission" date="2019-11" db="EMBL/GenBank/DDBJ databases">
        <authorList>
            <person name="Holert J."/>
        </authorList>
    </citation>
    <scope>NUCLEOTIDE SEQUENCE [LARGE SCALE GENOMIC DNA]</scope>
    <source>
        <strain evidence="7">BC5_2</strain>
    </source>
</reference>
<dbReference type="InterPro" id="IPR052037">
    <property type="entry name" value="LPS_export_LptA"/>
</dbReference>
<feature type="signal peptide" evidence="4">
    <location>
        <begin position="1"/>
        <end position="33"/>
    </location>
</feature>
<evidence type="ECO:0000256" key="5">
    <source>
        <dbReference type="SAM" id="MobiDB-lite"/>
    </source>
</evidence>
<dbReference type="EMBL" id="CACSII010000001">
    <property type="protein sequence ID" value="CAA0079113.1"/>
    <property type="molecule type" value="Genomic_DNA"/>
</dbReference>
<feature type="region of interest" description="Disordered" evidence="5">
    <location>
        <begin position="154"/>
        <end position="188"/>
    </location>
</feature>
<comment type="subunit">
    <text evidence="4">Component of the lipopolysaccharide transport and assembly complex.</text>
</comment>
<dbReference type="Gene3D" id="2.60.450.10">
    <property type="entry name" value="Lipopolysaccharide (LPS) transport protein A like domain"/>
    <property type="match status" value="1"/>
</dbReference>
<dbReference type="GO" id="GO:0017089">
    <property type="term" value="F:glycolipid transfer activity"/>
    <property type="evidence" value="ECO:0007669"/>
    <property type="project" value="TreeGrafter"/>
</dbReference>
<dbReference type="Proteomes" id="UP000434580">
    <property type="component" value="Unassembled WGS sequence"/>
</dbReference>
<evidence type="ECO:0000313" key="7">
    <source>
        <dbReference type="EMBL" id="CAA0079113.1"/>
    </source>
</evidence>
<dbReference type="GO" id="GO:0009279">
    <property type="term" value="C:cell outer membrane"/>
    <property type="evidence" value="ECO:0007669"/>
    <property type="project" value="TreeGrafter"/>
</dbReference>
<name>A0A5S9N9U0_9GAMM</name>
<protein>
    <recommendedName>
        <fullName evidence="4">Lipopolysaccharide export system protein LptA</fullName>
    </recommendedName>
</protein>
<dbReference type="InterPro" id="IPR014340">
    <property type="entry name" value="LptA"/>
</dbReference>
<evidence type="ECO:0000259" key="6">
    <source>
        <dbReference type="Pfam" id="PF03968"/>
    </source>
</evidence>
<dbReference type="GO" id="GO:0001530">
    <property type="term" value="F:lipopolysaccharide binding"/>
    <property type="evidence" value="ECO:0007669"/>
    <property type="project" value="InterPro"/>
</dbReference>
<keyword evidence="3 4" id="KW-0574">Periplasm</keyword>
<comment type="function">
    <text evidence="4">Involved in the assembly of lipopolysaccharide (LPS). Required for the translocation of LPS from the inner membrane to the outer membrane. May form a bridge between the inner membrane and the outer membrane, via interactions with LptC and LptD, thereby facilitating LPS transfer across the periplasm.</text>
</comment>